<reference evidence="2" key="1">
    <citation type="journal article" date="2023" name="bioRxiv">
        <title>Improved chromosome-level genome assembly for marigold (Tagetes erecta).</title>
        <authorList>
            <person name="Jiang F."/>
            <person name="Yuan L."/>
            <person name="Wang S."/>
            <person name="Wang H."/>
            <person name="Xu D."/>
            <person name="Wang A."/>
            <person name="Fan W."/>
        </authorList>
    </citation>
    <scope>NUCLEOTIDE SEQUENCE</scope>
    <source>
        <strain evidence="2">WSJ</strain>
        <tissue evidence="2">Leaf</tissue>
    </source>
</reference>
<feature type="compositionally biased region" description="Basic and acidic residues" evidence="1">
    <location>
        <begin position="108"/>
        <end position="126"/>
    </location>
</feature>
<dbReference type="EMBL" id="JAUHHV010000005">
    <property type="protein sequence ID" value="KAK1424070.1"/>
    <property type="molecule type" value="Genomic_DNA"/>
</dbReference>
<comment type="caution">
    <text evidence="2">The sequence shown here is derived from an EMBL/GenBank/DDBJ whole genome shotgun (WGS) entry which is preliminary data.</text>
</comment>
<feature type="region of interest" description="Disordered" evidence="1">
    <location>
        <begin position="108"/>
        <end position="135"/>
    </location>
</feature>
<gene>
    <name evidence="2" type="ORF">QVD17_19382</name>
</gene>
<evidence type="ECO:0000256" key="1">
    <source>
        <dbReference type="SAM" id="MobiDB-lite"/>
    </source>
</evidence>
<dbReference type="Proteomes" id="UP001229421">
    <property type="component" value="Unassembled WGS sequence"/>
</dbReference>
<accession>A0AAD8KJD1</accession>
<name>A0AAD8KJD1_TARER</name>
<keyword evidence="3" id="KW-1185">Reference proteome</keyword>
<dbReference type="AlphaFoldDB" id="A0AAD8KJD1"/>
<protein>
    <submittedName>
        <fullName evidence="2">Uncharacterized protein</fullName>
    </submittedName>
</protein>
<feature type="region of interest" description="Disordered" evidence="1">
    <location>
        <begin position="49"/>
        <end position="87"/>
    </location>
</feature>
<proteinExistence type="predicted"/>
<feature type="compositionally biased region" description="Basic residues" evidence="1">
    <location>
        <begin position="270"/>
        <end position="281"/>
    </location>
</feature>
<feature type="compositionally biased region" description="Polar residues" evidence="1">
    <location>
        <begin position="304"/>
        <end position="318"/>
    </location>
</feature>
<feature type="region of interest" description="Disordered" evidence="1">
    <location>
        <begin position="228"/>
        <end position="335"/>
    </location>
</feature>
<organism evidence="2 3">
    <name type="scientific">Tagetes erecta</name>
    <name type="common">African marigold</name>
    <dbReference type="NCBI Taxonomy" id="13708"/>
    <lineage>
        <taxon>Eukaryota</taxon>
        <taxon>Viridiplantae</taxon>
        <taxon>Streptophyta</taxon>
        <taxon>Embryophyta</taxon>
        <taxon>Tracheophyta</taxon>
        <taxon>Spermatophyta</taxon>
        <taxon>Magnoliopsida</taxon>
        <taxon>eudicotyledons</taxon>
        <taxon>Gunneridae</taxon>
        <taxon>Pentapetalae</taxon>
        <taxon>asterids</taxon>
        <taxon>campanulids</taxon>
        <taxon>Asterales</taxon>
        <taxon>Asteraceae</taxon>
        <taxon>Asteroideae</taxon>
        <taxon>Heliantheae alliance</taxon>
        <taxon>Tageteae</taxon>
        <taxon>Tagetes</taxon>
    </lineage>
</organism>
<evidence type="ECO:0000313" key="3">
    <source>
        <dbReference type="Proteomes" id="UP001229421"/>
    </source>
</evidence>
<evidence type="ECO:0000313" key="2">
    <source>
        <dbReference type="EMBL" id="KAK1424070.1"/>
    </source>
</evidence>
<sequence>MGDYIDIHIWYGGTFEVATSKLRCTKETAGSLQVDSIVDLDDFEDQTFRYSGSESSDHNKEDSFSDEDAVNGCGSDSEAEEVSCGSYKDDDEWRQSIATIQNVRKEDNENKEKIYDDSEGDVRTPGESEDDDILGKKNSANVPVVNEHTYWNKFIWVVGTRFPTRDAFKDAVKKYVVAHVAGFLNKNVEYVNEYYHKEQYMKSYAFTIPLFPSEKYWPVVDYPLDPPPIKAQPSRPKKNMKRDPHENPKNSGKLTRHDTTMTCSNCKEKGHNKKGCKKGKRPVSEDIFVKKARGRPKKPRVEAPQSSLQASQLTQKASEQLKEKTRGRPKKATTEDTLLVHNDRDFSALLTCLTQICPKLEEQSEY</sequence>